<dbReference type="Proteomes" id="UP001589645">
    <property type="component" value="Unassembled WGS sequence"/>
</dbReference>
<reference evidence="2 3" key="1">
    <citation type="submission" date="2024-09" db="EMBL/GenBank/DDBJ databases">
        <authorList>
            <person name="Sun Q."/>
            <person name="Mori K."/>
        </authorList>
    </citation>
    <scope>NUCLEOTIDE SEQUENCE [LARGE SCALE GENOMIC DNA]</scope>
    <source>
        <strain evidence="2 3">CECT 8064</strain>
    </source>
</reference>
<protein>
    <submittedName>
        <fullName evidence="2">Crp/Fnr family transcriptional regulator</fullName>
    </submittedName>
</protein>
<gene>
    <name evidence="2" type="ORF">ACFFUV_19985</name>
</gene>
<dbReference type="PROSITE" id="PS50042">
    <property type="entry name" value="CNMP_BINDING_3"/>
    <property type="match status" value="1"/>
</dbReference>
<accession>A0ABV5HT09</accession>
<dbReference type="InterPro" id="IPR000595">
    <property type="entry name" value="cNMP-bd_dom"/>
</dbReference>
<proteinExistence type="predicted"/>
<evidence type="ECO:0000259" key="1">
    <source>
        <dbReference type="PROSITE" id="PS50042"/>
    </source>
</evidence>
<evidence type="ECO:0000313" key="2">
    <source>
        <dbReference type="EMBL" id="MFB9137249.1"/>
    </source>
</evidence>
<sequence length="184" mass="21211">MHSPSLNHQLESFGFSHEEAQQLLEVSSPLELPTRHILVQQGERSNDIYLVLNGLVIESYLTPTQATLRDSYWPQELILDIDSLLNNTCSKILLETLTPALLLCVPVSAIQDWRAQHHPLYVRLLERAQLQVTYKQQFLSIYTSQQRYQIITEQFPHLVKQVPEHQLATSLHMSLDTLQSVKCQ</sequence>
<feature type="domain" description="Cyclic nucleotide-binding" evidence="1">
    <location>
        <begin position="14"/>
        <end position="56"/>
    </location>
</feature>
<evidence type="ECO:0000313" key="3">
    <source>
        <dbReference type="Proteomes" id="UP001589645"/>
    </source>
</evidence>
<dbReference type="SUPFAM" id="SSF51206">
    <property type="entry name" value="cAMP-binding domain-like"/>
    <property type="match status" value="1"/>
</dbReference>
<dbReference type="RefSeq" id="WP_390196557.1">
    <property type="nucleotide sequence ID" value="NZ_JBHMEP010000010.1"/>
</dbReference>
<dbReference type="InterPro" id="IPR014710">
    <property type="entry name" value="RmlC-like_jellyroll"/>
</dbReference>
<dbReference type="Gene3D" id="2.60.120.10">
    <property type="entry name" value="Jelly Rolls"/>
    <property type="match status" value="1"/>
</dbReference>
<organism evidence="2 3">
    <name type="scientific">Vibrio olivae</name>
    <dbReference type="NCBI Taxonomy" id="1243002"/>
    <lineage>
        <taxon>Bacteria</taxon>
        <taxon>Pseudomonadati</taxon>
        <taxon>Pseudomonadota</taxon>
        <taxon>Gammaproteobacteria</taxon>
        <taxon>Vibrionales</taxon>
        <taxon>Vibrionaceae</taxon>
        <taxon>Vibrio</taxon>
    </lineage>
</organism>
<dbReference type="InterPro" id="IPR018490">
    <property type="entry name" value="cNMP-bd_dom_sf"/>
</dbReference>
<keyword evidence="3" id="KW-1185">Reference proteome</keyword>
<comment type="caution">
    <text evidence="2">The sequence shown here is derived from an EMBL/GenBank/DDBJ whole genome shotgun (WGS) entry which is preliminary data.</text>
</comment>
<dbReference type="EMBL" id="JBHMEP010000010">
    <property type="protein sequence ID" value="MFB9137249.1"/>
    <property type="molecule type" value="Genomic_DNA"/>
</dbReference>
<name>A0ABV5HT09_9VIBR</name>